<feature type="domain" description="Helix-hairpin-helix DNA-binding motif class 1" evidence="7">
    <location>
        <begin position="72"/>
        <end position="91"/>
    </location>
</feature>
<evidence type="ECO:0000313" key="9">
    <source>
        <dbReference type="Proteomes" id="UP000886852"/>
    </source>
</evidence>
<evidence type="ECO:0000256" key="6">
    <source>
        <dbReference type="HAMAP-Rule" id="MF_00031"/>
    </source>
</evidence>
<feature type="region of interest" description="Domain III" evidence="6">
    <location>
        <begin position="146"/>
        <end position="192"/>
    </location>
</feature>
<comment type="caution">
    <text evidence="6">Lacks conserved residue(s) required for the propagation of feature annotation.</text>
</comment>
<reference evidence="8" key="1">
    <citation type="submission" date="2020-10" db="EMBL/GenBank/DDBJ databases">
        <authorList>
            <person name="Gilroy R."/>
        </authorList>
    </citation>
    <scope>NUCLEOTIDE SEQUENCE</scope>
    <source>
        <strain evidence="8">ChiHjej12B11-7776</strain>
    </source>
</reference>
<reference evidence="8" key="2">
    <citation type="journal article" date="2021" name="PeerJ">
        <title>Extensive microbial diversity within the chicken gut microbiome revealed by metagenomics and culture.</title>
        <authorList>
            <person name="Gilroy R."/>
            <person name="Ravi A."/>
            <person name="Getino M."/>
            <person name="Pursley I."/>
            <person name="Horton D.L."/>
            <person name="Alikhan N.F."/>
            <person name="Baker D."/>
            <person name="Gharbi K."/>
            <person name="Hall N."/>
            <person name="Watson M."/>
            <person name="Adriaenssens E.M."/>
            <person name="Foster-Nyarko E."/>
            <person name="Jarju S."/>
            <person name="Secka A."/>
            <person name="Antonio M."/>
            <person name="Oren A."/>
            <person name="Chaudhuri R.R."/>
            <person name="La Ragione R."/>
            <person name="Hildebrand F."/>
            <person name="Pallen M.J."/>
        </authorList>
    </citation>
    <scope>NUCLEOTIDE SEQUENCE</scope>
    <source>
        <strain evidence="8">ChiHjej12B11-7776</strain>
    </source>
</reference>
<protein>
    <recommendedName>
        <fullName evidence="6">Holliday junction branch migration complex subunit RuvA</fullName>
    </recommendedName>
</protein>
<gene>
    <name evidence="6 8" type="primary">ruvA</name>
    <name evidence="8" type="ORF">IAC72_03135</name>
</gene>
<dbReference type="GO" id="GO:0006281">
    <property type="term" value="P:DNA repair"/>
    <property type="evidence" value="ECO:0007669"/>
    <property type="project" value="UniProtKB-UniRule"/>
</dbReference>
<dbReference type="GO" id="GO:0048476">
    <property type="term" value="C:Holliday junction resolvase complex"/>
    <property type="evidence" value="ECO:0007669"/>
    <property type="project" value="UniProtKB-UniRule"/>
</dbReference>
<dbReference type="GO" id="GO:0005524">
    <property type="term" value="F:ATP binding"/>
    <property type="evidence" value="ECO:0007669"/>
    <property type="project" value="InterPro"/>
</dbReference>
<comment type="function">
    <text evidence="6">The RuvA-RuvB-RuvC complex processes Holliday junction (HJ) DNA during genetic recombination and DNA repair, while the RuvA-RuvB complex plays an important role in the rescue of blocked DNA replication forks via replication fork reversal (RFR). RuvA specifically binds to HJ cruciform DNA, conferring on it an open structure. The RuvB hexamer acts as an ATP-dependent pump, pulling dsDNA into and through the RuvAB complex. HJ branch migration allows RuvC to scan DNA until it finds its consensus sequence, where it cleaves and resolves the cruciform DNA.</text>
</comment>
<comment type="similarity">
    <text evidence="6">Belongs to the RuvA family.</text>
</comment>
<evidence type="ECO:0000256" key="3">
    <source>
        <dbReference type="ARBA" id="ARBA00023125"/>
    </source>
</evidence>
<dbReference type="Gene3D" id="1.10.150.20">
    <property type="entry name" value="5' to 3' exonuclease, C-terminal subdomain"/>
    <property type="match status" value="1"/>
</dbReference>
<dbReference type="SMART" id="SM00278">
    <property type="entry name" value="HhH1"/>
    <property type="match status" value="2"/>
</dbReference>
<comment type="domain">
    <text evidence="6">Has three domains with a flexible linker between the domains II and III and assumes an 'L' shape. Domain III is highly mobile and contacts RuvB.</text>
</comment>
<dbReference type="GO" id="GO:0006310">
    <property type="term" value="P:DNA recombination"/>
    <property type="evidence" value="ECO:0007669"/>
    <property type="project" value="UniProtKB-UniRule"/>
</dbReference>
<comment type="subunit">
    <text evidence="6">Homotetramer. Forms an RuvA(8)-RuvB(12)-Holliday junction (HJ) complex. HJ DNA is sandwiched between 2 RuvA tetramers; dsDNA enters through RuvA and exits via RuvB. An RuvB hexamer assembles on each DNA strand where it exits the tetramer. Each RuvB hexamer is contacted by two RuvA subunits (via domain III) on 2 adjacent RuvB subunits; this complex drives branch migration. In the full resolvosome a probable DNA-RuvA(4)-RuvB(12)-RuvC(2) complex forms which resolves the HJ.</text>
</comment>
<accession>A0A9D1SPH9</accession>
<dbReference type="GO" id="GO:0000400">
    <property type="term" value="F:four-way junction DNA binding"/>
    <property type="evidence" value="ECO:0007669"/>
    <property type="project" value="UniProtKB-UniRule"/>
</dbReference>
<dbReference type="NCBIfam" id="TIGR00084">
    <property type="entry name" value="ruvA"/>
    <property type="match status" value="1"/>
</dbReference>
<sequence>MFSYINGEITEKECDKVVVDVGGVGFELFCSDVTLSQCAVGECRRLYVYLQVKEDGMCLYGFSTLQEKAMFMRLISVSGVGCKMAAAVLSGMEAGALAQAIFNGDAKQLTKIKGLGKKTAERIILELREKVAEEAQQTPVTVAGMTKDMADAVAILCSLGKNASEAEKLVEAASKLGAVTAQELINMAFRIN</sequence>
<dbReference type="GO" id="GO:0016787">
    <property type="term" value="F:hydrolase activity"/>
    <property type="evidence" value="ECO:0007669"/>
    <property type="project" value="UniProtKB-KW"/>
</dbReference>
<dbReference type="Proteomes" id="UP000886852">
    <property type="component" value="Unassembled WGS sequence"/>
</dbReference>
<dbReference type="InterPro" id="IPR010994">
    <property type="entry name" value="RuvA_2-like"/>
</dbReference>
<dbReference type="InterPro" id="IPR003583">
    <property type="entry name" value="Hlx-hairpin-Hlx_DNA-bd_motif"/>
</dbReference>
<comment type="caution">
    <text evidence="8">The sequence shown here is derived from an EMBL/GenBank/DDBJ whole genome shotgun (WGS) entry which is preliminary data.</text>
</comment>
<dbReference type="GO" id="GO:0005737">
    <property type="term" value="C:cytoplasm"/>
    <property type="evidence" value="ECO:0007669"/>
    <property type="project" value="UniProtKB-SubCell"/>
</dbReference>
<keyword evidence="1 6" id="KW-0963">Cytoplasm</keyword>
<keyword evidence="4 6" id="KW-0233">DNA recombination</keyword>
<keyword evidence="8" id="KW-0378">Hydrolase</keyword>
<feature type="domain" description="Helix-hairpin-helix DNA-binding motif class 1" evidence="7">
    <location>
        <begin position="107"/>
        <end position="126"/>
    </location>
</feature>
<evidence type="ECO:0000256" key="1">
    <source>
        <dbReference type="ARBA" id="ARBA00022490"/>
    </source>
</evidence>
<dbReference type="EMBL" id="DVOC01000054">
    <property type="protein sequence ID" value="HIU90983.1"/>
    <property type="molecule type" value="Genomic_DNA"/>
</dbReference>
<dbReference type="SUPFAM" id="SSF50249">
    <property type="entry name" value="Nucleic acid-binding proteins"/>
    <property type="match status" value="1"/>
</dbReference>
<comment type="subcellular location">
    <subcellularLocation>
        <location evidence="6">Cytoplasm</location>
    </subcellularLocation>
</comment>
<dbReference type="InterPro" id="IPR000085">
    <property type="entry name" value="RuvA"/>
</dbReference>
<keyword evidence="2 6" id="KW-0227">DNA damage</keyword>
<evidence type="ECO:0000256" key="5">
    <source>
        <dbReference type="ARBA" id="ARBA00023204"/>
    </source>
</evidence>
<evidence type="ECO:0000256" key="2">
    <source>
        <dbReference type="ARBA" id="ARBA00022763"/>
    </source>
</evidence>
<keyword evidence="3 6" id="KW-0238">DNA-binding</keyword>
<evidence type="ECO:0000313" key="8">
    <source>
        <dbReference type="EMBL" id="HIU90983.1"/>
    </source>
</evidence>
<keyword evidence="5 6" id="KW-0234">DNA repair</keyword>
<dbReference type="InterPro" id="IPR012340">
    <property type="entry name" value="NA-bd_OB-fold"/>
</dbReference>
<dbReference type="AlphaFoldDB" id="A0A9D1SPH9"/>
<dbReference type="Pfam" id="PF01330">
    <property type="entry name" value="RuvA_N"/>
    <property type="match status" value="1"/>
</dbReference>
<dbReference type="SUPFAM" id="SSF47781">
    <property type="entry name" value="RuvA domain 2-like"/>
    <property type="match status" value="1"/>
</dbReference>
<evidence type="ECO:0000259" key="7">
    <source>
        <dbReference type="SMART" id="SM00278"/>
    </source>
</evidence>
<proteinExistence type="inferred from homology"/>
<dbReference type="HAMAP" id="MF_00031">
    <property type="entry name" value="DNA_HJ_migration_RuvA"/>
    <property type="match status" value="1"/>
</dbReference>
<evidence type="ECO:0000256" key="4">
    <source>
        <dbReference type="ARBA" id="ARBA00023172"/>
    </source>
</evidence>
<name>A0A9D1SPH9_9BACT</name>
<dbReference type="Pfam" id="PF14520">
    <property type="entry name" value="HHH_5"/>
    <property type="match status" value="1"/>
</dbReference>
<organism evidence="8 9">
    <name type="scientific">Candidatus Fimimonas merdipullorum</name>
    <dbReference type="NCBI Taxonomy" id="2840822"/>
    <lineage>
        <taxon>Bacteria</taxon>
        <taxon>Pseudomonadati</taxon>
        <taxon>Myxococcota</taxon>
        <taxon>Myxococcia</taxon>
        <taxon>Myxococcales</taxon>
        <taxon>Cystobacterineae</taxon>
        <taxon>Myxococcaceae</taxon>
        <taxon>Myxococcaceae incertae sedis</taxon>
        <taxon>Candidatus Fimimonas</taxon>
    </lineage>
</organism>
<dbReference type="GO" id="GO:0009378">
    <property type="term" value="F:four-way junction helicase activity"/>
    <property type="evidence" value="ECO:0007669"/>
    <property type="project" value="InterPro"/>
</dbReference>
<dbReference type="Gene3D" id="2.40.50.140">
    <property type="entry name" value="Nucleic acid-binding proteins"/>
    <property type="match status" value="1"/>
</dbReference>
<dbReference type="InterPro" id="IPR013849">
    <property type="entry name" value="DNA_helicase_Holl-junc_RuvA_I"/>
</dbReference>